<evidence type="ECO:0000256" key="8">
    <source>
        <dbReference type="ARBA" id="ARBA00023180"/>
    </source>
</evidence>
<dbReference type="FunFam" id="2.10.25.10:FF:000130">
    <property type="entry name" value="Laminin subunit beta 1"/>
    <property type="match status" value="1"/>
</dbReference>
<dbReference type="PROSITE" id="PS01248">
    <property type="entry name" value="EGF_LAM_1"/>
    <property type="match status" value="2"/>
</dbReference>
<dbReference type="GeneTree" id="ENSGT00940000162514"/>
<dbReference type="GO" id="GO:0009887">
    <property type="term" value="P:animal organ morphogenesis"/>
    <property type="evidence" value="ECO:0007669"/>
    <property type="project" value="TreeGrafter"/>
</dbReference>
<evidence type="ECO:0000259" key="12">
    <source>
        <dbReference type="PROSITE" id="PS50026"/>
    </source>
</evidence>
<reference evidence="14" key="4">
    <citation type="submission" date="2025-08" db="UniProtKB">
        <authorList>
            <consortium name="Ensembl"/>
        </authorList>
    </citation>
    <scope>IDENTIFICATION</scope>
</reference>
<evidence type="ECO:0000259" key="13">
    <source>
        <dbReference type="PROSITE" id="PS50027"/>
    </source>
</evidence>
<protein>
    <recommendedName>
        <fullName evidence="16">Laminin EGF-like domain-containing protein</fullName>
    </recommendedName>
</protein>
<dbReference type="PROSITE" id="PS50026">
    <property type="entry name" value="EGF_3"/>
    <property type="match status" value="1"/>
</dbReference>
<reference evidence="14" key="5">
    <citation type="submission" date="2025-09" db="UniProtKB">
        <authorList>
            <consortium name="Ensembl"/>
        </authorList>
    </citation>
    <scope>IDENTIFICATION</scope>
</reference>
<reference evidence="15" key="1">
    <citation type="journal article" date="2006" name="Science">
        <title>Ancient noncoding elements conserved in the human genome.</title>
        <authorList>
            <person name="Venkatesh B."/>
            <person name="Kirkness E.F."/>
            <person name="Loh Y.H."/>
            <person name="Halpern A.L."/>
            <person name="Lee A.P."/>
            <person name="Johnson J."/>
            <person name="Dandona N."/>
            <person name="Viswanathan L.D."/>
            <person name="Tay A."/>
            <person name="Venter J.C."/>
            <person name="Strausberg R.L."/>
            <person name="Brenner S."/>
        </authorList>
    </citation>
    <scope>NUCLEOTIDE SEQUENCE [LARGE SCALE GENOMIC DNA]</scope>
</reference>
<dbReference type="PROSITE" id="PS00022">
    <property type="entry name" value="EGF_1"/>
    <property type="match status" value="1"/>
</dbReference>
<keyword evidence="15" id="KW-1185">Reference proteome</keyword>
<dbReference type="InterPro" id="IPR002049">
    <property type="entry name" value="LE_dom"/>
</dbReference>
<keyword evidence="9 11" id="KW-0424">Laminin EGF-like domain</keyword>
<dbReference type="PROSITE" id="PS50027">
    <property type="entry name" value="EGF_LAM_2"/>
    <property type="match status" value="1"/>
</dbReference>
<proteinExistence type="predicted"/>
<evidence type="ECO:0000256" key="3">
    <source>
        <dbReference type="ARBA" id="ARBA00022530"/>
    </source>
</evidence>
<evidence type="ECO:0000256" key="6">
    <source>
        <dbReference type="ARBA" id="ARBA00022869"/>
    </source>
</evidence>
<dbReference type="PANTHER" id="PTHR10574:SF444">
    <property type="entry name" value="BASEMENT MEMBRANE-SPECIFIC HEPARAN SULFATE PROTEOGLYCAN CORE PROTEIN"/>
    <property type="match status" value="1"/>
</dbReference>
<evidence type="ECO:0000256" key="4">
    <source>
        <dbReference type="ARBA" id="ARBA00022729"/>
    </source>
</evidence>
<dbReference type="Ensembl" id="ENSCMIT00000010543.1">
    <property type="protein sequence ID" value="ENSCMIP00000010271.1"/>
    <property type="gene ID" value="ENSCMIG00000005420.1"/>
</dbReference>
<comment type="subcellular location">
    <subcellularLocation>
        <location evidence="1">Secreted</location>
        <location evidence="1">Extracellular space</location>
        <location evidence="1">Extracellular matrix</location>
        <location evidence="1">Basement membrane</location>
    </subcellularLocation>
</comment>
<dbReference type="PANTHER" id="PTHR10574">
    <property type="entry name" value="NETRIN/LAMININ-RELATED"/>
    <property type="match status" value="1"/>
</dbReference>
<keyword evidence="6" id="KW-0084">Basement membrane</keyword>
<evidence type="ECO:0000313" key="15">
    <source>
        <dbReference type="Proteomes" id="UP000314986"/>
    </source>
</evidence>
<keyword evidence="4" id="KW-0732">Signal</keyword>
<dbReference type="GO" id="GO:0005604">
    <property type="term" value="C:basement membrane"/>
    <property type="evidence" value="ECO:0007669"/>
    <property type="project" value="UniProtKB-SubCell"/>
</dbReference>
<keyword evidence="8" id="KW-0325">Glycoprotein</keyword>
<dbReference type="Pfam" id="PF00053">
    <property type="entry name" value="EGF_laminin"/>
    <property type="match status" value="2"/>
</dbReference>
<dbReference type="AlphaFoldDB" id="A0A4W3H3I2"/>
<evidence type="ECO:0000256" key="7">
    <source>
        <dbReference type="ARBA" id="ARBA00023157"/>
    </source>
</evidence>
<feature type="domain" description="Laminin EGF-like" evidence="13">
    <location>
        <begin position="44"/>
        <end position="95"/>
    </location>
</feature>
<feature type="domain" description="EGF-like" evidence="12">
    <location>
        <begin position="1"/>
        <end position="24"/>
    </location>
</feature>
<keyword evidence="7 10" id="KW-1015">Disulfide bond</keyword>
<reference evidence="15" key="3">
    <citation type="journal article" date="2014" name="Nature">
        <title>Elephant shark genome provides unique insights into gnathostome evolution.</title>
        <authorList>
            <consortium name="International Elephant Shark Genome Sequencing Consortium"/>
            <person name="Venkatesh B."/>
            <person name="Lee A.P."/>
            <person name="Ravi V."/>
            <person name="Maurya A.K."/>
            <person name="Lian M.M."/>
            <person name="Swann J.B."/>
            <person name="Ohta Y."/>
            <person name="Flajnik M.F."/>
            <person name="Sutoh Y."/>
            <person name="Kasahara M."/>
            <person name="Hoon S."/>
            <person name="Gangu V."/>
            <person name="Roy S.W."/>
            <person name="Irimia M."/>
            <person name="Korzh V."/>
            <person name="Kondrychyn I."/>
            <person name="Lim Z.W."/>
            <person name="Tay B.H."/>
            <person name="Tohari S."/>
            <person name="Kong K.W."/>
            <person name="Ho S."/>
            <person name="Lorente-Galdos B."/>
            <person name="Quilez J."/>
            <person name="Marques-Bonet T."/>
            <person name="Raney B.J."/>
            <person name="Ingham P.W."/>
            <person name="Tay A."/>
            <person name="Hillier L.W."/>
            <person name="Minx P."/>
            <person name="Boehm T."/>
            <person name="Wilson R.K."/>
            <person name="Brenner S."/>
            <person name="Warren W.C."/>
        </authorList>
    </citation>
    <scope>NUCLEOTIDE SEQUENCE [LARGE SCALE GENOMIC DNA]</scope>
</reference>
<sequence length="106" mass="11808">CYEDPRTLQLVCNCIEGYAGIHCDQCLPGFYGTPTRHGDQCLQCSCNDNIDERDPEACNPQTGECVKCLYNTYGPNCQFCKPGYYGSAINKDCRGKNAEEVTLQFS</sequence>
<dbReference type="SMART" id="SM00180">
    <property type="entry name" value="EGF_Lam"/>
    <property type="match status" value="2"/>
</dbReference>
<evidence type="ECO:0000256" key="11">
    <source>
        <dbReference type="PROSITE-ProRule" id="PRU00460"/>
    </source>
</evidence>
<accession>A0A4W3H3I2</accession>
<dbReference type="InterPro" id="IPR000742">
    <property type="entry name" value="EGF"/>
</dbReference>
<evidence type="ECO:0000256" key="10">
    <source>
        <dbReference type="PROSITE-ProRule" id="PRU00076"/>
    </source>
</evidence>
<evidence type="ECO:0000313" key="14">
    <source>
        <dbReference type="Ensembl" id="ENSCMIP00000010271.1"/>
    </source>
</evidence>
<comment type="caution">
    <text evidence="10">Lacks conserved residue(s) required for the propagation of feature annotation.</text>
</comment>
<feature type="disulfide bond" evidence="11">
    <location>
        <begin position="68"/>
        <end position="77"/>
    </location>
</feature>
<organism evidence="14 15">
    <name type="scientific">Callorhinchus milii</name>
    <name type="common">Ghost shark</name>
    <dbReference type="NCBI Taxonomy" id="7868"/>
    <lineage>
        <taxon>Eukaryota</taxon>
        <taxon>Metazoa</taxon>
        <taxon>Chordata</taxon>
        <taxon>Craniata</taxon>
        <taxon>Vertebrata</taxon>
        <taxon>Chondrichthyes</taxon>
        <taxon>Holocephali</taxon>
        <taxon>Chimaeriformes</taxon>
        <taxon>Callorhinchidae</taxon>
        <taxon>Callorhinchus</taxon>
    </lineage>
</organism>
<evidence type="ECO:0008006" key="16">
    <source>
        <dbReference type="Google" id="ProtNLM"/>
    </source>
</evidence>
<dbReference type="GO" id="GO:0009888">
    <property type="term" value="P:tissue development"/>
    <property type="evidence" value="ECO:0007669"/>
    <property type="project" value="TreeGrafter"/>
</dbReference>
<dbReference type="Gene3D" id="2.10.25.10">
    <property type="entry name" value="Laminin"/>
    <property type="match status" value="2"/>
</dbReference>
<dbReference type="STRING" id="7868.ENSCMIP00000010271"/>
<dbReference type="CDD" id="cd00055">
    <property type="entry name" value="EGF_Lam"/>
    <property type="match status" value="2"/>
</dbReference>
<evidence type="ECO:0000256" key="9">
    <source>
        <dbReference type="ARBA" id="ARBA00023292"/>
    </source>
</evidence>
<evidence type="ECO:0000256" key="5">
    <source>
        <dbReference type="ARBA" id="ARBA00022737"/>
    </source>
</evidence>
<dbReference type="Proteomes" id="UP000314986">
    <property type="component" value="Unassembled WGS sequence"/>
</dbReference>
<name>A0A4W3H3I2_CALMI</name>
<keyword evidence="2" id="KW-0964">Secreted</keyword>
<keyword evidence="10" id="KW-0245">EGF-like domain</keyword>
<dbReference type="OMA" id="NCTEGHE"/>
<dbReference type="FunFam" id="2.10.25.10:FF:000188">
    <property type="entry name" value="Laminin subunit gamma 2"/>
    <property type="match status" value="1"/>
</dbReference>
<evidence type="ECO:0000256" key="1">
    <source>
        <dbReference type="ARBA" id="ARBA00004302"/>
    </source>
</evidence>
<feature type="disulfide bond" evidence="10">
    <location>
        <begin position="14"/>
        <end position="23"/>
    </location>
</feature>
<reference evidence="15" key="2">
    <citation type="journal article" date="2007" name="PLoS Biol.">
        <title>Survey sequencing and comparative analysis of the elephant shark (Callorhinchus milii) genome.</title>
        <authorList>
            <person name="Venkatesh B."/>
            <person name="Kirkness E.F."/>
            <person name="Loh Y.H."/>
            <person name="Halpern A.L."/>
            <person name="Lee A.P."/>
            <person name="Johnson J."/>
            <person name="Dandona N."/>
            <person name="Viswanathan L.D."/>
            <person name="Tay A."/>
            <person name="Venter J.C."/>
            <person name="Strausberg R.L."/>
            <person name="Brenner S."/>
        </authorList>
    </citation>
    <scope>NUCLEOTIDE SEQUENCE [LARGE SCALE GENOMIC DNA]</scope>
</reference>
<keyword evidence="3" id="KW-0272">Extracellular matrix</keyword>
<evidence type="ECO:0000256" key="2">
    <source>
        <dbReference type="ARBA" id="ARBA00022525"/>
    </source>
</evidence>
<dbReference type="SUPFAM" id="SSF57196">
    <property type="entry name" value="EGF/Laminin"/>
    <property type="match status" value="2"/>
</dbReference>
<dbReference type="InterPro" id="IPR050440">
    <property type="entry name" value="Laminin/Netrin_ECM"/>
</dbReference>
<keyword evidence="5" id="KW-0677">Repeat</keyword>
<dbReference type="InParanoid" id="A0A4W3H3I2"/>